<dbReference type="RefSeq" id="XP_022247847.1">
    <property type="nucleotide sequence ID" value="XM_022392139.1"/>
</dbReference>
<dbReference type="RefSeq" id="XP_022247848.1">
    <property type="nucleotide sequence ID" value="XM_022392140.1"/>
</dbReference>
<dbReference type="RefSeq" id="XP_022247846.1">
    <property type="nucleotide sequence ID" value="XM_022392138.1"/>
</dbReference>
<evidence type="ECO:0000313" key="14">
    <source>
        <dbReference type="RefSeq" id="XP_022247844.1"/>
    </source>
</evidence>
<feature type="domain" description="Helicase C-terminal" evidence="8">
    <location>
        <begin position="404"/>
        <end position="548"/>
    </location>
</feature>
<dbReference type="RefSeq" id="XP_022247845.1">
    <property type="nucleotide sequence ID" value="XM_022392137.1"/>
</dbReference>
<keyword evidence="10" id="KW-1185">Reference proteome</keyword>
<dbReference type="SMART" id="SM00487">
    <property type="entry name" value="DEXDc"/>
    <property type="match status" value="1"/>
</dbReference>
<dbReference type="Proteomes" id="UP000694941">
    <property type="component" value="Unplaced"/>
</dbReference>
<keyword evidence="5" id="KW-0067">ATP-binding</keyword>
<dbReference type="Pfam" id="PF00271">
    <property type="entry name" value="Helicase_C"/>
    <property type="match status" value="1"/>
</dbReference>
<keyword evidence="4 11" id="KW-0347">Helicase</keyword>
<dbReference type="PANTHER" id="PTHR47960">
    <property type="entry name" value="DEAD-BOX ATP-DEPENDENT RNA HELICASE 50"/>
    <property type="match status" value="1"/>
</dbReference>
<dbReference type="RefSeq" id="XP_013780018.1">
    <property type="nucleotide sequence ID" value="XM_013924564.2"/>
</dbReference>
<dbReference type="InterPro" id="IPR014001">
    <property type="entry name" value="Helicase_ATP-bd"/>
</dbReference>
<evidence type="ECO:0000259" key="8">
    <source>
        <dbReference type="PROSITE" id="PS51194"/>
    </source>
</evidence>
<evidence type="ECO:0000313" key="16">
    <source>
        <dbReference type="RefSeq" id="XP_022247846.1"/>
    </source>
</evidence>
<dbReference type="PROSITE" id="PS51194">
    <property type="entry name" value="HELICASE_CTER"/>
    <property type="match status" value="1"/>
</dbReference>
<evidence type="ECO:0000313" key="12">
    <source>
        <dbReference type="RefSeq" id="XP_013780018.1"/>
    </source>
</evidence>
<evidence type="ECO:0000259" key="9">
    <source>
        <dbReference type="PROSITE" id="PS51195"/>
    </source>
</evidence>
<dbReference type="Gene3D" id="3.40.50.300">
    <property type="entry name" value="P-loop containing nucleotide triphosphate hydrolases"/>
    <property type="match status" value="2"/>
</dbReference>
<evidence type="ECO:0000313" key="17">
    <source>
        <dbReference type="RefSeq" id="XP_022247847.1"/>
    </source>
</evidence>
<dbReference type="InterPro" id="IPR001650">
    <property type="entry name" value="Helicase_C-like"/>
</dbReference>
<dbReference type="SUPFAM" id="SSF52540">
    <property type="entry name" value="P-loop containing nucleoside triphosphate hydrolases"/>
    <property type="match status" value="1"/>
</dbReference>
<sequence>MLLKLTNSFVKLVHSSCSRQVGMMHAEYTLSFSGTLPVITVPVYLEKPLKKLKKKKDAKRLEEIRRKSRQGNQNFPIITCKRREFNFYYGQVYAKYDQVLLASQGWKHRKSRGDYFTIHKFGENPSLLNTNLSSDGEIEEPGEKLGFQDLNLHPLLLKGLSELGFQTPTVIQELAIPHIRSHRNVLCCAETGSGKSVAYLAPIIHQLLVKKQLYHQDPVVNSPRAVIIAPSRELVEQIGNVACRLVVNCNLNVKVLVGGHGTKQKLRKPENILDLDLLITSPGVLQNLVQAKICKVGLIDHVVIDEADTMLDDSFNESLQRFLRKIPFQEGNPKNSESGNYTGAQLVLVGATLPQNVVDVFDRIIDVNSLVNVSTNQLHRILPHVPQKFLRMSTPQKAGMLLELVKADFNKRRPVMIFSNKSPTCDWVSLFLNENGVPTVNLHGEVLAKTRDMHFRKFQDGEVNVLSCTDLGSRGLDTINVQHIINFDFPHHMSDYIHRVGRTGRVGAQVEGHVTNFVCTPAAIEIVQKIEHAVRKVRSLPSVDGNIKRRLAQFSTQKDLETLGKEVPGYI</sequence>
<evidence type="ECO:0000259" key="7">
    <source>
        <dbReference type="PROSITE" id="PS51192"/>
    </source>
</evidence>
<feature type="short sequence motif" description="Q motif" evidence="6">
    <location>
        <begin position="145"/>
        <end position="173"/>
    </location>
</feature>
<protein>
    <recommendedName>
        <fullName evidence="1">RNA helicase</fullName>
        <ecNumber evidence="1">3.6.4.13</ecNumber>
    </recommendedName>
</protein>
<evidence type="ECO:0000256" key="4">
    <source>
        <dbReference type="ARBA" id="ARBA00022806"/>
    </source>
</evidence>
<dbReference type="GO" id="GO:0004386">
    <property type="term" value="F:helicase activity"/>
    <property type="evidence" value="ECO:0007669"/>
    <property type="project" value="UniProtKB-KW"/>
</dbReference>
<keyword evidence="2" id="KW-0547">Nucleotide-binding</keyword>
<name>A0ABM1SW42_LIMPO</name>
<evidence type="ECO:0000256" key="2">
    <source>
        <dbReference type="ARBA" id="ARBA00022741"/>
    </source>
</evidence>
<dbReference type="InterPro" id="IPR014014">
    <property type="entry name" value="RNA_helicase_DEAD_Q_motif"/>
</dbReference>
<dbReference type="SMART" id="SM00490">
    <property type="entry name" value="HELICc"/>
    <property type="match status" value="1"/>
</dbReference>
<evidence type="ECO:0000313" key="11">
    <source>
        <dbReference type="RefSeq" id="XP_013780016.1"/>
    </source>
</evidence>
<dbReference type="RefSeq" id="XP_022247844.1">
    <property type="nucleotide sequence ID" value="XM_022392136.1"/>
</dbReference>
<evidence type="ECO:0000313" key="13">
    <source>
        <dbReference type="RefSeq" id="XP_013780019.1"/>
    </source>
</evidence>
<feature type="domain" description="DEAD-box RNA helicase Q" evidence="9">
    <location>
        <begin position="145"/>
        <end position="173"/>
    </location>
</feature>
<evidence type="ECO:0000256" key="5">
    <source>
        <dbReference type="ARBA" id="ARBA00022840"/>
    </source>
</evidence>
<reference evidence="11 12" key="1">
    <citation type="submission" date="2025-05" db="UniProtKB">
        <authorList>
            <consortium name="RefSeq"/>
        </authorList>
    </citation>
    <scope>IDENTIFICATION</scope>
    <source>
        <tissue evidence="11 12">Muscle</tissue>
    </source>
</reference>
<dbReference type="InterPro" id="IPR027417">
    <property type="entry name" value="P-loop_NTPase"/>
</dbReference>
<gene>
    <name evidence="11 12 13 14 15 16 17 18" type="primary">LOC106464426</name>
</gene>
<dbReference type="RefSeq" id="XP_013780016.1">
    <property type="nucleotide sequence ID" value="XM_013924562.2"/>
</dbReference>
<dbReference type="GeneID" id="106464426"/>
<dbReference type="PROSITE" id="PS51195">
    <property type="entry name" value="Q_MOTIF"/>
    <property type="match status" value="1"/>
</dbReference>
<dbReference type="RefSeq" id="XP_013780019.1">
    <property type="nucleotide sequence ID" value="XM_013924565.2"/>
</dbReference>
<accession>A0ABM1SW42</accession>
<dbReference type="EC" id="3.6.4.13" evidence="1"/>
<proteinExistence type="predicted"/>
<evidence type="ECO:0000256" key="6">
    <source>
        <dbReference type="PROSITE-ProRule" id="PRU00552"/>
    </source>
</evidence>
<organism evidence="10 18">
    <name type="scientific">Limulus polyphemus</name>
    <name type="common">Atlantic horseshoe crab</name>
    <dbReference type="NCBI Taxonomy" id="6850"/>
    <lineage>
        <taxon>Eukaryota</taxon>
        <taxon>Metazoa</taxon>
        <taxon>Ecdysozoa</taxon>
        <taxon>Arthropoda</taxon>
        <taxon>Chelicerata</taxon>
        <taxon>Merostomata</taxon>
        <taxon>Xiphosura</taxon>
        <taxon>Limulidae</taxon>
        <taxon>Limulus</taxon>
    </lineage>
</organism>
<keyword evidence="3" id="KW-0378">Hydrolase</keyword>
<evidence type="ECO:0000256" key="1">
    <source>
        <dbReference type="ARBA" id="ARBA00012552"/>
    </source>
</evidence>
<feature type="domain" description="Helicase ATP-binding" evidence="7">
    <location>
        <begin position="176"/>
        <end position="371"/>
    </location>
</feature>
<evidence type="ECO:0000313" key="10">
    <source>
        <dbReference type="Proteomes" id="UP000694941"/>
    </source>
</evidence>
<dbReference type="Pfam" id="PF00270">
    <property type="entry name" value="DEAD"/>
    <property type="match status" value="1"/>
</dbReference>
<evidence type="ECO:0000256" key="3">
    <source>
        <dbReference type="ARBA" id="ARBA00022801"/>
    </source>
</evidence>
<evidence type="ECO:0000313" key="18">
    <source>
        <dbReference type="RefSeq" id="XP_022247848.1"/>
    </source>
</evidence>
<dbReference type="InterPro" id="IPR011545">
    <property type="entry name" value="DEAD/DEAH_box_helicase_dom"/>
</dbReference>
<dbReference type="PROSITE" id="PS51192">
    <property type="entry name" value="HELICASE_ATP_BIND_1"/>
    <property type="match status" value="1"/>
</dbReference>
<dbReference type="CDD" id="cd18787">
    <property type="entry name" value="SF2_C_DEAD"/>
    <property type="match status" value="1"/>
</dbReference>
<evidence type="ECO:0000313" key="15">
    <source>
        <dbReference type="RefSeq" id="XP_022247845.1"/>
    </source>
</evidence>